<dbReference type="EMBL" id="CP129971">
    <property type="protein sequence ID" value="WKK76269.1"/>
    <property type="molecule type" value="Genomic_DNA"/>
</dbReference>
<keyword evidence="1" id="KW-0472">Membrane</keyword>
<dbReference type="RefSeq" id="WP_308350592.1">
    <property type="nucleotide sequence ID" value="NZ_CP129971.1"/>
</dbReference>
<feature type="transmembrane region" description="Helical" evidence="1">
    <location>
        <begin position="18"/>
        <end position="35"/>
    </location>
</feature>
<sequence length="228" mass="26337">MENIVQIELWGIRIDEPIVTLTDLLVSFFCFLYFYKMSISPKKGKVFTYFKYYFLVMGLATTFGGVIGHAFYYEFSKSWKLVGWIISMFAIMLIERGAIEHTRIALNKKYVKILGIVNIIEFLIFLGLVFYTLDFFYVQLHSGYGLMFVVFTIEALLFYKTKNEATKYIMAGIGFAALSALAFATKFSIHEWFNYLSLSHVLMAVATIYVYGGVKRIKIKEGQVKEKV</sequence>
<dbReference type="Proteomes" id="UP001230496">
    <property type="component" value="Chromosome"/>
</dbReference>
<dbReference type="InterPro" id="IPR054235">
    <property type="entry name" value="DUF6962"/>
</dbReference>
<dbReference type="KEGG" id="msaa:QYS49_02520"/>
<protein>
    <submittedName>
        <fullName evidence="2">Uncharacterized protein</fullName>
    </submittedName>
</protein>
<accession>A0AA49GDW1</accession>
<organism evidence="2 3">
    <name type="scientific">Marivirga salinarum</name>
    <dbReference type="NCBI Taxonomy" id="3059078"/>
    <lineage>
        <taxon>Bacteria</taxon>
        <taxon>Pseudomonadati</taxon>
        <taxon>Bacteroidota</taxon>
        <taxon>Cytophagia</taxon>
        <taxon>Cytophagales</taxon>
        <taxon>Marivirgaceae</taxon>
        <taxon>Marivirga</taxon>
    </lineage>
</organism>
<feature type="transmembrane region" description="Helical" evidence="1">
    <location>
        <begin position="78"/>
        <end position="98"/>
    </location>
</feature>
<keyword evidence="1" id="KW-0812">Transmembrane</keyword>
<dbReference type="AlphaFoldDB" id="A0AA49GDW1"/>
<feature type="transmembrane region" description="Helical" evidence="1">
    <location>
        <begin position="47"/>
        <end position="72"/>
    </location>
</feature>
<feature type="transmembrane region" description="Helical" evidence="1">
    <location>
        <begin position="137"/>
        <end position="159"/>
    </location>
</feature>
<dbReference type="Pfam" id="PF22285">
    <property type="entry name" value="DUF6962"/>
    <property type="match status" value="1"/>
</dbReference>
<gene>
    <name evidence="2" type="ORF">QYS49_02520</name>
</gene>
<evidence type="ECO:0000313" key="2">
    <source>
        <dbReference type="EMBL" id="WKK76269.1"/>
    </source>
</evidence>
<feature type="transmembrane region" description="Helical" evidence="1">
    <location>
        <begin position="110"/>
        <end position="131"/>
    </location>
</feature>
<feature type="transmembrane region" description="Helical" evidence="1">
    <location>
        <begin position="168"/>
        <end position="189"/>
    </location>
</feature>
<evidence type="ECO:0000313" key="3">
    <source>
        <dbReference type="Proteomes" id="UP001230496"/>
    </source>
</evidence>
<keyword evidence="1" id="KW-1133">Transmembrane helix</keyword>
<name>A0AA49GDW1_9BACT</name>
<feature type="transmembrane region" description="Helical" evidence="1">
    <location>
        <begin position="195"/>
        <end position="214"/>
    </location>
</feature>
<proteinExistence type="predicted"/>
<keyword evidence="3" id="KW-1185">Reference proteome</keyword>
<evidence type="ECO:0000256" key="1">
    <source>
        <dbReference type="SAM" id="Phobius"/>
    </source>
</evidence>
<reference evidence="2 3" key="1">
    <citation type="submission" date="2023-08" db="EMBL/GenBank/DDBJ databases">
        <title>Comparative genomics and taxonomic characterization of three novel marine species of genus Marivirga.</title>
        <authorList>
            <person name="Muhammad N."/>
            <person name="Kim S.-G."/>
        </authorList>
    </citation>
    <scope>NUCLEOTIDE SEQUENCE [LARGE SCALE GENOMIC DNA]</scope>
    <source>
        <strain evidence="2 3">BDSF4-3</strain>
    </source>
</reference>